<dbReference type="Proteomes" id="UP001589797">
    <property type="component" value="Unassembled WGS sequence"/>
</dbReference>
<evidence type="ECO:0000313" key="1">
    <source>
        <dbReference type="EMBL" id="MFC0261059.1"/>
    </source>
</evidence>
<dbReference type="SUPFAM" id="SSF82185">
    <property type="entry name" value="Histone H3 K4-specific methyltransferase SET7/9 N-terminal domain"/>
    <property type="match status" value="1"/>
</dbReference>
<protein>
    <recommendedName>
        <fullName evidence="3">Antitoxin component YwqK of the YwqJK toxin-antitoxin module</fullName>
    </recommendedName>
</protein>
<dbReference type="EMBL" id="JBHLWI010000001">
    <property type="protein sequence ID" value="MFC0261059.1"/>
    <property type="molecule type" value="Genomic_DNA"/>
</dbReference>
<keyword evidence="2" id="KW-1185">Reference proteome</keyword>
<name>A0ABV6FMI5_9BACT</name>
<dbReference type="RefSeq" id="WP_382385515.1">
    <property type="nucleotide sequence ID" value="NZ_JBHLWI010000001.1"/>
</dbReference>
<comment type="caution">
    <text evidence="1">The sequence shown here is derived from an EMBL/GenBank/DDBJ whole genome shotgun (WGS) entry which is preliminary data.</text>
</comment>
<sequence length="655" mass="77735">MILRSSKKYLLLLLVSVSPLILTAQQIYKGEYSFNGIKGEGVIEFVEGEEKSMIKQGEFRFLRKEKDREDKTRFLNTEVKGIYEQDKKSGLWEYIDERHFVLLNDVEDFRLLYDINSQQIKLKANYKEGLPDGIWTFEENEYKGGKLSRKSQAEDFRFRNGDIQGRFQYKSFVGDKTHFIRGELTRNGDMNGEWTFVYEENGSLISEVRNYENGFLLGIVKRDLESDKVLEEVVFYQTIKKLNQVNAQENKGFRISEENFGILFNDGFLSGSEQFKIQEAGNQFITEFLTNVLRYDEQFVNEKGELIDYPIHTKKFVFELSRAEQRIVEELPVRFDRIRATVKDYAERNSLRLNRQKSDSLSFAYAYFQYQVGKLDQFSEIMNLFRSKDIQYYDLENLVEEGLPFLTEIDKVEYSFEDSVRIRELEYRIGDLSGGFYGVFESYINQIQSKTNEIKLFVDKSLTSIERDDDLRSLQNQIQERKDDLDEMFSNTGELDNKTIELLHAVQKNILGNNFNQINERYARETEFAGKKEVADIMIDLLDEMENQFELLVGVYPKFQQMDELYMEEVFNPFTYTRYEQRAKNRLYESAEKLLEYYLEQLAIEQNYTEIKIWLNKADKLFERMGELREADTRRIERRINRRQSVSKIESLLEL</sequence>
<evidence type="ECO:0000313" key="2">
    <source>
        <dbReference type="Proteomes" id="UP001589797"/>
    </source>
</evidence>
<proteinExistence type="predicted"/>
<reference evidence="1 2" key="1">
    <citation type="submission" date="2024-09" db="EMBL/GenBank/DDBJ databases">
        <authorList>
            <person name="Sun Q."/>
            <person name="Mori K."/>
        </authorList>
    </citation>
    <scope>NUCLEOTIDE SEQUENCE [LARGE SCALE GENOMIC DNA]</scope>
    <source>
        <strain evidence="1 2">CCM 7650</strain>
    </source>
</reference>
<organism evidence="1 2">
    <name type="scientific">Fontibacter flavus</name>
    <dbReference type="NCBI Taxonomy" id="654838"/>
    <lineage>
        <taxon>Bacteria</taxon>
        <taxon>Pseudomonadati</taxon>
        <taxon>Bacteroidota</taxon>
        <taxon>Cytophagia</taxon>
        <taxon>Cytophagales</taxon>
        <taxon>Cyclobacteriaceae</taxon>
        <taxon>Fontibacter</taxon>
    </lineage>
</organism>
<evidence type="ECO:0008006" key="3">
    <source>
        <dbReference type="Google" id="ProtNLM"/>
    </source>
</evidence>
<accession>A0ABV6FMI5</accession>
<gene>
    <name evidence="1" type="ORF">ACFFIP_00080</name>
</gene>